<gene>
    <name evidence="2" type="ORF">C7M84_019112</name>
</gene>
<evidence type="ECO:0000313" key="3">
    <source>
        <dbReference type="Proteomes" id="UP000283509"/>
    </source>
</evidence>
<feature type="compositionally biased region" description="Basic residues" evidence="1">
    <location>
        <begin position="189"/>
        <end position="200"/>
    </location>
</feature>
<keyword evidence="3" id="KW-1185">Reference proteome</keyword>
<protein>
    <submittedName>
        <fullName evidence="2">Uncharacterized protein</fullName>
    </submittedName>
</protein>
<dbReference type="EMBL" id="QCYY01003504">
    <property type="protein sequence ID" value="ROT63033.1"/>
    <property type="molecule type" value="Genomic_DNA"/>
</dbReference>
<evidence type="ECO:0000313" key="2">
    <source>
        <dbReference type="EMBL" id="ROT63033.1"/>
    </source>
</evidence>
<accession>A0A423SFV3</accession>
<feature type="compositionally biased region" description="Pro residues" evidence="1">
    <location>
        <begin position="152"/>
        <end position="179"/>
    </location>
</feature>
<comment type="caution">
    <text evidence="2">The sequence shown here is derived from an EMBL/GenBank/DDBJ whole genome shotgun (WGS) entry which is preliminary data.</text>
</comment>
<evidence type="ECO:0000256" key="1">
    <source>
        <dbReference type="SAM" id="MobiDB-lite"/>
    </source>
</evidence>
<feature type="region of interest" description="Disordered" evidence="1">
    <location>
        <begin position="152"/>
        <end position="219"/>
    </location>
</feature>
<dbReference type="Proteomes" id="UP000283509">
    <property type="component" value="Unassembled WGS sequence"/>
</dbReference>
<feature type="compositionally biased region" description="Low complexity" evidence="1">
    <location>
        <begin position="201"/>
        <end position="214"/>
    </location>
</feature>
<name>A0A423SFV3_PENVA</name>
<reference evidence="2 3" key="2">
    <citation type="submission" date="2019-01" db="EMBL/GenBank/DDBJ databases">
        <title>The decoding of complex shrimp genome reveals the adaptation for benthos swimmer, frequently molting mechanism and breeding impact on genome.</title>
        <authorList>
            <person name="Sun Y."/>
            <person name="Gao Y."/>
            <person name="Yu Y."/>
        </authorList>
    </citation>
    <scope>NUCLEOTIDE SEQUENCE [LARGE SCALE GENOMIC DNA]</scope>
    <source>
        <tissue evidence="2">Muscle</tissue>
    </source>
</reference>
<sequence>MSLSSLSQLFPNYPPPPCSFGLGAFPLSVLLLHQYTVHHRYFHLLLCSPPPPFSLHFALLSTLHHLLLFFIFDPLSIILHPPPITFHPPPTIFHPSFLLPPPLHLITLRHSLLIILHHASSILHLHPASLPLHPPSTPPFATDLTPIPFLPPTTLHPPPLTPPPPTPPPLSTPPTPPPSNHLSHLTLPHLHHTPCTHHRSTSTTHHTLHRSTSTLPPPLPLHTTLTTLHCSTRPSPTTSSTTLHIFHHTVHWSWVPLINVVPRKGLDIFRPSPCLACKCIKSIKPKQVRTAIAPSRIRIPSRQDHFPPLSISSPFINPLVSRVAPSVGRVCRPSGQCNATKQPGGEAVAHSICTSPGCQSRSFSVPVACALRDLLHPPPFLLILWPASSVPASFPFHLFPPPLRSQAPASLFLISSLDPACASSAPPLSPLLVPSLPLIPSPPRSSSPRPLSTSPSSTSLSFLRLSRVHLATPALPPPLQRPAPPQLFFPLPSNVPYSTPSHLLSPLTSASPPSLPSPPLLSFQKLSFTTLKLA</sequence>
<reference evidence="2 3" key="1">
    <citation type="submission" date="2018-04" db="EMBL/GenBank/DDBJ databases">
        <authorList>
            <person name="Zhang X."/>
            <person name="Yuan J."/>
            <person name="Li F."/>
            <person name="Xiang J."/>
        </authorList>
    </citation>
    <scope>NUCLEOTIDE SEQUENCE [LARGE SCALE GENOMIC DNA]</scope>
    <source>
        <tissue evidence="2">Muscle</tissue>
    </source>
</reference>
<proteinExistence type="predicted"/>
<dbReference type="AlphaFoldDB" id="A0A423SFV3"/>
<organism evidence="2 3">
    <name type="scientific">Penaeus vannamei</name>
    <name type="common">Whiteleg shrimp</name>
    <name type="synonym">Litopenaeus vannamei</name>
    <dbReference type="NCBI Taxonomy" id="6689"/>
    <lineage>
        <taxon>Eukaryota</taxon>
        <taxon>Metazoa</taxon>
        <taxon>Ecdysozoa</taxon>
        <taxon>Arthropoda</taxon>
        <taxon>Crustacea</taxon>
        <taxon>Multicrustacea</taxon>
        <taxon>Malacostraca</taxon>
        <taxon>Eumalacostraca</taxon>
        <taxon>Eucarida</taxon>
        <taxon>Decapoda</taxon>
        <taxon>Dendrobranchiata</taxon>
        <taxon>Penaeoidea</taxon>
        <taxon>Penaeidae</taxon>
        <taxon>Penaeus</taxon>
    </lineage>
</organism>